<sequence length="102" mass="11746">MAWSEEQRAKGREELARRKAFSTASTYRAAFLKWFGWMILNILMSILFATMFFEQQNWLLRASDILFFVAVLAGLALSGSLSYVRFLDWRRATATEHSASIA</sequence>
<keyword evidence="3" id="KW-1185">Reference proteome</keyword>
<keyword evidence="1" id="KW-0472">Membrane</keyword>
<feature type="transmembrane region" description="Helical" evidence="1">
    <location>
        <begin position="65"/>
        <end position="84"/>
    </location>
</feature>
<gene>
    <name evidence="2" type="ORF">EDE15_3180</name>
</gene>
<proteinExistence type="predicted"/>
<keyword evidence="1" id="KW-0812">Transmembrane</keyword>
<dbReference type="RefSeq" id="WP_125486111.1">
    <property type="nucleotide sequence ID" value="NZ_RSDW01000001.1"/>
</dbReference>
<reference evidence="2 3" key="1">
    <citation type="submission" date="2018-12" db="EMBL/GenBank/DDBJ databases">
        <title>Sequencing of bacterial isolates from soil warming experiment in Harvard Forest, Massachusetts, USA.</title>
        <authorList>
            <person name="Deangelis K."/>
        </authorList>
    </citation>
    <scope>NUCLEOTIDE SEQUENCE [LARGE SCALE GENOMIC DNA]</scope>
    <source>
        <strain evidence="2 3">EB153</strain>
    </source>
</reference>
<accession>A0A3R9NVE9</accession>
<name>A0A3R9NVE9_9BACT</name>
<evidence type="ECO:0000313" key="2">
    <source>
        <dbReference type="EMBL" id="RSL17645.1"/>
    </source>
</evidence>
<keyword evidence="1" id="KW-1133">Transmembrane helix</keyword>
<organism evidence="2 3">
    <name type="scientific">Edaphobacter aggregans</name>
    <dbReference type="NCBI Taxonomy" id="570835"/>
    <lineage>
        <taxon>Bacteria</taxon>
        <taxon>Pseudomonadati</taxon>
        <taxon>Acidobacteriota</taxon>
        <taxon>Terriglobia</taxon>
        <taxon>Terriglobales</taxon>
        <taxon>Acidobacteriaceae</taxon>
        <taxon>Edaphobacter</taxon>
    </lineage>
</organism>
<evidence type="ECO:0000256" key="1">
    <source>
        <dbReference type="SAM" id="Phobius"/>
    </source>
</evidence>
<dbReference type="AlphaFoldDB" id="A0A3R9NVE9"/>
<comment type="caution">
    <text evidence="2">The sequence shown here is derived from an EMBL/GenBank/DDBJ whole genome shotgun (WGS) entry which is preliminary data.</text>
</comment>
<protein>
    <recommendedName>
        <fullName evidence="4">2TM domain-containing protein</fullName>
    </recommendedName>
</protein>
<dbReference type="Proteomes" id="UP000269669">
    <property type="component" value="Unassembled WGS sequence"/>
</dbReference>
<evidence type="ECO:0008006" key="4">
    <source>
        <dbReference type="Google" id="ProtNLM"/>
    </source>
</evidence>
<feature type="transmembrane region" description="Helical" evidence="1">
    <location>
        <begin position="34"/>
        <end position="53"/>
    </location>
</feature>
<evidence type="ECO:0000313" key="3">
    <source>
        <dbReference type="Proteomes" id="UP000269669"/>
    </source>
</evidence>
<dbReference type="EMBL" id="RSDW01000001">
    <property type="protein sequence ID" value="RSL17645.1"/>
    <property type="molecule type" value="Genomic_DNA"/>
</dbReference>